<dbReference type="RefSeq" id="XP_006817131.1">
    <property type="nucleotide sequence ID" value="XM_006817068.1"/>
</dbReference>
<keyword evidence="4" id="KW-0106">Calcium</keyword>
<reference evidence="8" key="1">
    <citation type="submission" date="2025-08" db="UniProtKB">
        <authorList>
            <consortium name="RefSeq"/>
        </authorList>
    </citation>
    <scope>IDENTIFICATION</scope>
    <source>
        <tissue evidence="8">Testes</tissue>
    </source>
</reference>
<dbReference type="Pfam" id="PF00884">
    <property type="entry name" value="Sulfatase"/>
    <property type="match status" value="1"/>
</dbReference>
<evidence type="ECO:0000313" key="8">
    <source>
        <dbReference type="RefSeq" id="XP_006817131.1"/>
    </source>
</evidence>
<evidence type="ECO:0000256" key="2">
    <source>
        <dbReference type="ARBA" id="ARBA00008779"/>
    </source>
</evidence>
<feature type="domain" description="Sulfatase N-terminal" evidence="6">
    <location>
        <begin position="53"/>
        <end position="224"/>
    </location>
</feature>
<protein>
    <submittedName>
        <fullName evidence="8">Arylsulfatase I</fullName>
    </submittedName>
</protein>
<organism evidence="7 8">
    <name type="scientific">Saccoglossus kowalevskii</name>
    <name type="common">Acorn worm</name>
    <dbReference type="NCBI Taxonomy" id="10224"/>
    <lineage>
        <taxon>Eukaryota</taxon>
        <taxon>Metazoa</taxon>
        <taxon>Hemichordata</taxon>
        <taxon>Enteropneusta</taxon>
        <taxon>Harrimaniidae</taxon>
        <taxon>Saccoglossus</taxon>
    </lineage>
</organism>
<evidence type="ECO:0000256" key="3">
    <source>
        <dbReference type="ARBA" id="ARBA00022723"/>
    </source>
</evidence>
<proteinExistence type="inferred from homology"/>
<keyword evidence="5" id="KW-0325">Glycoprotein</keyword>
<evidence type="ECO:0000259" key="6">
    <source>
        <dbReference type="Pfam" id="PF00884"/>
    </source>
</evidence>
<comment type="cofactor">
    <cofactor evidence="1">
        <name>Ca(2+)</name>
        <dbReference type="ChEBI" id="CHEBI:29108"/>
    </cofactor>
</comment>
<dbReference type="SUPFAM" id="SSF53649">
    <property type="entry name" value="Alkaline phosphatase-like"/>
    <property type="match status" value="1"/>
</dbReference>
<keyword evidence="7" id="KW-1185">Reference proteome</keyword>
<keyword evidence="3" id="KW-0479">Metal-binding</keyword>
<dbReference type="Proteomes" id="UP000694865">
    <property type="component" value="Unplaced"/>
</dbReference>
<accession>A0ABM0MAU0</accession>
<evidence type="ECO:0000313" key="7">
    <source>
        <dbReference type="Proteomes" id="UP000694865"/>
    </source>
</evidence>
<dbReference type="InterPro" id="IPR047115">
    <property type="entry name" value="ARSB"/>
</dbReference>
<dbReference type="InterPro" id="IPR000917">
    <property type="entry name" value="Sulfatase_N"/>
</dbReference>
<dbReference type="InterPro" id="IPR017850">
    <property type="entry name" value="Alkaline_phosphatase_core_sf"/>
</dbReference>
<evidence type="ECO:0000256" key="5">
    <source>
        <dbReference type="ARBA" id="ARBA00023180"/>
    </source>
</evidence>
<gene>
    <name evidence="8" type="primary">LOC100368130</name>
</gene>
<name>A0ABM0MAU0_SACKO</name>
<dbReference type="GeneID" id="100368130"/>
<dbReference type="PANTHER" id="PTHR10342:SF274">
    <property type="entry name" value="ARYLSULFATASE B"/>
    <property type="match status" value="1"/>
</dbReference>
<comment type="similarity">
    <text evidence="2">Belongs to the sulfatase family.</text>
</comment>
<evidence type="ECO:0000256" key="4">
    <source>
        <dbReference type="ARBA" id="ARBA00022837"/>
    </source>
</evidence>
<evidence type="ECO:0000256" key="1">
    <source>
        <dbReference type="ARBA" id="ARBA00001913"/>
    </source>
</evidence>
<dbReference type="Gene3D" id="3.30.1120.10">
    <property type="match status" value="1"/>
</dbReference>
<dbReference type="Gene3D" id="3.40.720.10">
    <property type="entry name" value="Alkaline Phosphatase, subunit A"/>
    <property type="match status" value="1"/>
</dbReference>
<dbReference type="PANTHER" id="PTHR10342">
    <property type="entry name" value="ARYLSULFATASE"/>
    <property type="match status" value="1"/>
</dbReference>
<sequence length="388" mass="43383">MPLILSGNGISAFIKMAAFLDNEALIPSSDFILARKIISTMTQPCRVTMATTFDEMKMTCHAKYLGQYSTNLFADEARNIIRNHNPAQPLFLTLSFQAVHMPLQVPKQYSDIYNGVFGKNEDWKIYAGMLTSMDEAVGNVTRALRESPMWDNSIIIFSTDNGADAKFIGSNWPLRGAKATLFEGGVRGVGFVNSPLLHPEVRGGMTNGLIHMSDWFPTFMHLAGGLPTLDKPLDGFNQWDTISRGMASPRHEILHTIDSQALRPVDRGREKWSTNPYFDVFTLAAIRVGDWKLLTGPAGNDSWIPSPESGYEVINLKKLYGKVVRLYNIPNDPYEHDDRADEYPEVVEALLKRLGEFSQQTVKPNYPGVIDVIYGNPDLHNGVWAPWG</sequence>